<dbReference type="InterPro" id="IPR009057">
    <property type="entry name" value="Homeodomain-like_sf"/>
</dbReference>
<dbReference type="RefSeq" id="WP_396945561.1">
    <property type="nucleotide sequence ID" value="NZ_JBIRXV010000001.1"/>
</dbReference>
<organism evidence="6 7">
    <name type="scientific">Nocardia beijingensis</name>
    <dbReference type="NCBI Taxonomy" id="95162"/>
    <lineage>
        <taxon>Bacteria</taxon>
        <taxon>Bacillati</taxon>
        <taxon>Actinomycetota</taxon>
        <taxon>Actinomycetes</taxon>
        <taxon>Mycobacteriales</taxon>
        <taxon>Nocardiaceae</taxon>
        <taxon>Nocardia</taxon>
    </lineage>
</organism>
<dbReference type="EMBL" id="JBIRXV010000001">
    <property type="protein sequence ID" value="MFI2319733.1"/>
    <property type="molecule type" value="Genomic_DNA"/>
</dbReference>
<feature type="DNA-binding region" description="H-T-H motif" evidence="4">
    <location>
        <begin position="29"/>
        <end position="48"/>
    </location>
</feature>
<evidence type="ECO:0000256" key="3">
    <source>
        <dbReference type="ARBA" id="ARBA00023163"/>
    </source>
</evidence>
<keyword evidence="2 4" id="KW-0238">DNA-binding</keyword>
<evidence type="ECO:0000313" key="6">
    <source>
        <dbReference type="EMBL" id="MFI2319733.1"/>
    </source>
</evidence>
<name>A0ABW7WDL1_9NOCA</name>
<evidence type="ECO:0000256" key="2">
    <source>
        <dbReference type="ARBA" id="ARBA00023125"/>
    </source>
</evidence>
<accession>A0ABW7WDL1</accession>
<evidence type="ECO:0000256" key="4">
    <source>
        <dbReference type="PROSITE-ProRule" id="PRU00335"/>
    </source>
</evidence>
<evidence type="ECO:0000259" key="5">
    <source>
        <dbReference type="PROSITE" id="PS50977"/>
    </source>
</evidence>
<reference evidence="6 7" key="1">
    <citation type="submission" date="2024-10" db="EMBL/GenBank/DDBJ databases">
        <title>The Natural Products Discovery Center: Release of the First 8490 Sequenced Strains for Exploring Actinobacteria Biosynthetic Diversity.</title>
        <authorList>
            <person name="Kalkreuter E."/>
            <person name="Kautsar S.A."/>
            <person name="Yang D."/>
            <person name="Bader C.D."/>
            <person name="Teijaro C.N."/>
            <person name="Fluegel L."/>
            <person name="Davis C.M."/>
            <person name="Simpson J.R."/>
            <person name="Lauterbach L."/>
            <person name="Steele A.D."/>
            <person name="Gui C."/>
            <person name="Meng S."/>
            <person name="Li G."/>
            <person name="Viehrig K."/>
            <person name="Ye F."/>
            <person name="Su P."/>
            <person name="Kiefer A.F."/>
            <person name="Nichols A."/>
            <person name="Cepeda A.J."/>
            <person name="Yan W."/>
            <person name="Fan B."/>
            <person name="Jiang Y."/>
            <person name="Adhikari A."/>
            <person name="Zheng C.-J."/>
            <person name="Schuster L."/>
            <person name="Cowan T.M."/>
            <person name="Smanski M.J."/>
            <person name="Chevrette M.G."/>
            <person name="De Carvalho L.P.S."/>
            <person name="Shen B."/>
        </authorList>
    </citation>
    <scope>NUCLEOTIDE SEQUENCE [LARGE SCALE GENOMIC DNA]</scope>
    <source>
        <strain evidence="6 7">NPDC019626</strain>
    </source>
</reference>
<protein>
    <submittedName>
        <fullName evidence="6">TetR/AcrR family transcriptional regulator</fullName>
    </submittedName>
</protein>
<dbReference type="PANTHER" id="PTHR47506">
    <property type="entry name" value="TRANSCRIPTIONAL REGULATORY PROTEIN"/>
    <property type="match status" value="1"/>
</dbReference>
<comment type="caution">
    <text evidence="6">The sequence shown here is derived from an EMBL/GenBank/DDBJ whole genome shotgun (WGS) entry which is preliminary data.</text>
</comment>
<dbReference type="PANTHER" id="PTHR47506:SF1">
    <property type="entry name" value="HTH-TYPE TRANSCRIPTIONAL REGULATOR YJDC"/>
    <property type="match status" value="1"/>
</dbReference>
<dbReference type="Proteomes" id="UP001611450">
    <property type="component" value="Unassembled WGS sequence"/>
</dbReference>
<evidence type="ECO:0000256" key="1">
    <source>
        <dbReference type="ARBA" id="ARBA00023015"/>
    </source>
</evidence>
<keyword evidence="7" id="KW-1185">Reference proteome</keyword>
<proteinExistence type="predicted"/>
<dbReference type="Pfam" id="PF00440">
    <property type="entry name" value="TetR_N"/>
    <property type="match status" value="1"/>
</dbReference>
<dbReference type="SUPFAM" id="SSF46689">
    <property type="entry name" value="Homeodomain-like"/>
    <property type="match status" value="1"/>
</dbReference>
<gene>
    <name evidence="6" type="ORF">ACH47G_04525</name>
</gene>
<dbReference type="Gene3D" id="1.10.10.60">
    <property type="entry name" value="Homeodomain-like"/>
    <property type="match status" value="1"/>
</dbReference>
<keyword evidence="3" id="KW-0804">Transcription</keyword>
<dbReference type="InterPro" id="IPR001647">
    <property type="entry name" value="HTH_TetR"/>
</dbReference>
<dbReference type="PRINTS" id="PR00455">
    <property type="entry name" value="HTHTETR"/>
</dbReference>
<feature type="domain" description="HTH tetR-type" evidence="5">
    <location>
        <begin position="6"/>
        <end position="66"/>
    </location>
</feature>
<evidence type="ECO:0000313" key="7">
    <source>
        <dbReference type="Proteomes" id="UP001611450"/>
    </source>
</evidence>
<keyword evidence="1" id="KW-0805">Transcription regulation</keyword>
<dbReference type="PROSITE" id="PS50977">
    <property type="entry name" value="HTH_TETR_2"/>
    <property type="match status" value="1"/>
</dbReference>
<sequence>MPRPRAFDEETVVESAARLFARRGFDAVSIDDLVGELGIHRHSLYRTFGSKRGLYLRALRAARRQLRHALSADDPLRILCAAVASEEIGALDLLLMAAIEQGSADPEIAAEVRGAFAELDSCTAAPGRAGTVPTATLLGLRLRARAGEAIADFAAETTGRTVATTEGE</sequence>